<gene>
    <name evidence="1" type="ORF">KFK09_017604</name>
</gene>
<dbReference type="GO" id="GO:0019888">
    <property type="term" value="F:protein phosphatase regulator activity"/>
    <property type="evidence" value="ECO:0007669"/>
    <property type="project" value="InterPro"/>
</dbReference>
<protein>
    <submittedName>
        <fullName evidence="1">Uncharacterized protein</fullName>
    </submittedName>
</protein>
<dbReference type="OrthoDB" id="10264446at2759"/>
<dbReference type="AlphaFoldDB" id="A0A8T3B3I4"/>
<proteinExistence type="predicted"/>
<dbReference type="GO" id="GO:0000159">
    <property type="term" value="C:protein phosphatase type 2A complex"/>
    <property type="evidence" value="ECO:0007669"/>
    <property type="project" value="InterPro"/>
</dbReference>
<dbReference type="Gene3D" id="1.25.10.10">
    <property type="entry name" value="Leucine-rich Repeat Variant"/>
    <property type="match status" value="1"/>
</dbReference>
<dbReference type="SMR" id="A0A8T3B3I4"/>
<accession>A0A8T3B3I4</accession>
<evidence type="ECO:0000313" key="2">
    <source>
        <dbReference type="Proteomes" id="UP000829196"/>
    </source>
</evidence>
<dbReference type="InterPro" id="IPR016024">
    <property type="entry name" value="ARM-type_fold"/>
</dbReference>
<dbReference type="SUPFAM" id="SSF48371">
    <property type="entry name" value="ARM repeat"/>
    <property type="match status" value="1"/>
</dbReference>
<organism evidence="1 2">
    <name type="scientific">Dendrobium nobile</name>
    <name type="common">Orchid</name>
    <dbReference type="NCBI Taxonomy" id="94219"/>
    <lineage>
        <taxon>Eukaryota</taxon>
        <taxon>Viridiplantae</taxon>
        <taxon>Streptophyta</taxon>
        <taxon>Embryophyta</taxon>
        <taxon>Tracheophyta</taxon>
        <taxon>Spermatophyta</taxon>
        <taxon>Magnoliopsida</taxon>
        <taxon>Liliopsida</taxon>
        <taxon>Asparagales</taxon>
        <taxon>Orchidaceae</taxon>
        <taxon>Epidendroideae</taxon>
        <taxon>Malaxideae</taxon>
        <taxon>Dendrobiinae</taxon>
        <taxon>Dendrobium</taxon>
    </lineage>
</organism>
<comment type="caution">
    <text evidence="1">The sequence shown here is derived from an EMBL/GenBank/DDBJ whole genome shotgun (WGS) entry which is preliminary data.</text>
</comment>
<evidence type="ECO:0000313" key="1">
    <source>
        <dbReference type="EMBL" id="KAI0502648.1"/>
    </source>
</evidence>
<dbReference type="InterPro" id="IPR011989">
    <property type="entry name" value="ARM-like"/>
</dbReference>
<dbReference type="GO" id="GO:0007165">
    <property type="term" value="P:signal transduction"/>
    <property type="evidence" value="ECO:0007669"/>
    <property type="project" value="InterPro"/>
</dbReference>
<name>A0A8T3B3I4_DENNO</name>
<sequence>MSGFTLRDRIRNEHICEKVGVAPVEDKIRESRLRWFSHIKRKPSDDPVAERSLFLWNNDHLRNLTTQNRKVILPLIFPALENNMRGHWNQAVQGLTLNVRKLFFDADQELLDNCSLKFHENEAKERELQAKRELIWKQLENIAASKAISNEAVLVSRKVSSLTMTTLSPRTTVGS</sequence>
<dbReference type="PANTHER" id="PTHR10257:SF119">
    <property type="entry name" value="SERINE_THREONINE PROTEIN PHOSPHATASE 2A 59 KDA REGULATORY SUBUNIT B' ZETA ISOFORM"/>
    <property type="match status" value="1"/>
</dbReference>
<dbReference type="EMBL" id="JAGYWB010000012">
    <property type="protein sequence ID" value="KAI0502648.1"/>
    <property type="molecule type" value="Genomic_DNA"/>
</dbReference>
<reference evidence="1" key="1">
    <citation type="journal article" date="2022" name="Front. Genet.">
        <title>Chromosome-Scale Assembly of the Dendrobium nobile Genome Provides Insights Into the Molecular Mechanism of the Biosynthesis of the Medicinal Active Ingredient of Dendrobium.</title>
        <authorList>
            <person name="Xu Q."/>
            <person name="Niu S.-C."/>
            <person name="Li K.-L."/>
            <person name="Zheng P.-J."/>
            <person name="Zhang X.-J."/>
            <person name="Jia Y."/>
            <person name="Liu Y."/>
            <person name="Niu Y.-X."/>
            <person name="Yu L.-H."/>
            <person name="Chen D.-F."/>
            <person name="Zhang G.-Q."/>
        </authorList>
    </citation>
    <scope>NUCLEOTIDE SEQUENCE</scope>
    <source>
        <tissue evidence="1">Leaf</tissue>
    </source>
</reference>
<keyword evidence="2" id="KW-1185">Reference proteome</keyword>
<dbReference type="Pfam" id="PF01603">
    <property type="entry name" value="B56"/>
    <property type="match status" value="1"/>
</dbReference>
<dbReference type="InterPro" id="IPR002554">
    <property type="entry name" value="PP2A_B56"/>
</dbReference>
<dbReference type="PANTHER" id="PTHR10257">
    <property type="entry name" value="SERINE/THREONINE PROTEIN PHOSPHATASE 2A PP2A REGULATORY SUBUNIT B"/>
    <property type="match status" value="1"/>
</dbReference>
<dbReference type="Proteomes" id="UP000829196">
    <property type="component" value="Unassembled WGS sequence"/>
</dbReference>